<dbReference type="Pfam" id="PF00173">
    <property type="entry name" value="Cyt-b5"/>
    <property type="match status" value="1"/>
</dbReference>
<keyword evidence="3" id="KW-0754">Steroid-binding</keyword>
<protein>
    <recommendedName>
        <fullName evidence="10">Cytochrome b5 heme-binding domain-containing protein</fullName>
    </recommendedName>
</protein>
<evidence type="ECO:0000256" key="6">
    <source>
        <dbReference type="ARBA" id="ARBA00023004"/>
    </source>
</evidence>
<dbReference type="GO" id="GO:0005496">
    <property type="term" value="F:steroid binding"/>
    <property type="evidence" value="ECO:0007669"/>
    <property type="project" value="UniProtKB-KW"/>
</dbReference>
<keyword evidence="7" id="KW-0446">Lipid-binding</keyword>
<comment type="caution">
    <text evidence="11">The sequence shown here is derived from an EMBL/GenBank/DDBJ whole genome shotgun (WGS) entry which is preliminary data.</text>
</comment>
<evidence type="ECO:0000256" key="9">
    <source>
        <dbReference type="SAM" id="MobiDB-lite"/>
    </source>
</evidence>
<feature type="region of interest" description="Disordered" evidence="9">
    <location>
        <begin position="87"/>
        <end position="112"/>
    </location>
</feature>
<reference evidence="11 12" key="1">
    <citation type="journal article" date="2020" name="IScience">
        <title>Genome Sequencing of the Endangered Kingdonia uniflora (Circaeasteraceae, Ranunculales) Reveals Potential Mechanisms of Evolutionary Specialization.</title>
        <authorList>
            <person name="Sun Y."/>
            <person name="Deng T."/>
            <person name="Zhang A."/>
            <person name="Moore M.J."/>
            <person name="Landis J.B."/>
            <person name="Lin N."/>
            <person name="Zhang H."/>
            <person name="Zhang X."/>
            <person name="Huang J."/>
            <person name="Zhang X."/>
            <person name="Sun H."/>
            <person name="Wang H."/>
        </authorList>
    </citation>
    <scope>NUCLEOTIDE SEQUENCE [LARGE SCALE GENOMIC DNA]</scope>
    <source>
        <strain evidence="11">TB1705</strain>
        <tissue evidence="11">Leaf</tissue>
    </source>
</reference>
<feature type="compositionally biased region" description="Basic and acidic residues" evidence="9">
    <location>
        <begin position="100"/>
        <end position="112"/>
    </location>
</feature>
<dbReference type="GO" id="GO:0046872">
    <property type="term" value="F:metal ion binding"/>
    <property type="evidence" value="ECO:0007669"/>
    <property type="project" value="UniProtKB-KW"/>
</dbReference>
<keyword evidence="5" id="KW-0256">Endoplasmic reticulum</keyword>
<sequence length="112" mass="12813">MAIKYNIYDVSRLRIFYGPGEPYSLFMGKDTSRALAHMSFDSKDLTGNLDGLSSSELEVLQDWEFKFMEKYVKVGQIVSERIVFKNKGSEREAEDVSQDTNEKRTESEGALI</sequence>
<dbReference type="GO" id="GO:0016020">
    <property type="term" value="C:membrane"/>
    <property type="evidence" value="ECO:0007669"/>
    <property type="project" value="TreeGrafter"/>
</dbReference>
<organism evidence="11 12">
    <name type="scientific">Kingdonia uniflora</name>
    <dbReference type="NCBI Taxonomy" id="39325"/>
    <lineage>
        <taxon>Eukaryota</taxon>
        <taxon>Viridiplantae</taxon>
        <taxon>Streptophyta</taxon>
        <taxon>Embryophyta</taxon>
        <taxon>Tracheophyta</taxon>
        <taxon>Spermatophyta</taxon>
        <taxon>Magnoliopsida</taxon>
        <taxon>Ranunculales</taxon>
        <taxon>Circaeasteraceae</taxon>
        <taxon>Kingdonia</taxon>
    </lineage>
</organism>
<dbReference type="AlphaFoldDB" id="A0A7J7LI89"/>
<evidence type="ECO:0000256" key="8">
    <source>
        <dbReference type="ARBA" id="ARBA00038357"/>
    </source>
</evidence>
<dbReference type="InterPro" id="IPR050577">
    <property type="entry name" value="MAPR/NEUFC/NENF-like"/>
</dbReference>
<evidence type="ECO:0000313" key="11">
    <source>
        <dbReference type="EMBL" id="KAF6142391.1"/>
    </source>
</evidence>
<comment type="similarity">
    <text evidence="8">Belongs to the cytochrome b5 family. MAPR subfamily.</text>
</comment>
<gene>
    <name evidence="11" type="ORF">GIB67_033818</name>
</gene>
<evidence type="ECO:0000256" key="5">
    <source>
        <dbReference type="ARBA" id="ARBA00022824"/>
    </source>
</evidence>
<accession>A0A7J7LI89</accession>
<feature type="domain" description="Cytochrome b5 heme-binding" evidence="10">
    <location>
        <begin position="1"/>
        <end position="77"/>
    </location>
</feature>
<dbReference type="OrthoDB" id="547796at2759"/>
<evidence type="ECO:0000256" key="4">
    <source>
        <dbReference type="ARBA" id="ARBA00022723"/>
    </source>
</evidence>
<keyword evidence="4" id="KW-0479">Metal-binding</keyword>
<evidence type="ECO:0000256" key="1">
    <source>
        <dbReference type="ARBA" id="ARBA00004240"/>
    </source>
</evidence>
<keyword evidence="2" id="KW-0349">Heme</keyword>
<evidence type="ECO:0000259" key="10">
    <source>
        <dbReference type="Pfam" id="PF00173"/>
    </source>
</evidence>
<dbReference type="PANTHER" id="PTHR10281:SF72">
    <property type="entry name" value="NEUDESIN"/>
    <property type="match status" value="1"/>
</dbReference>
<proteinExistence type="inferred from homology"/>
<dbReference type="GO" id="GO:0005783">
    <property type="term" value="C:endoplasmic reticulum"/>
    <property type="evidence" value="ECO:0007669"/>
    <property type="project" value="UniProtKB-SubCell"/>
</dbReference>
<dbReference type="InterPro" id="IPR036400">
    <property type="entry name" value="Cyt_B5-like_heme/steroid_sf"/>
</dbReference>
<dbReference type="Gene3D" id="3.10.120.10">
    <property type="entry name" value="Cytochrome b5-like heme/steroid binding domain"/>
    <property type="match status" value="1"/>
</dbReference>
<evidence type="ECO:0000313" key="12">
    <source>
        <dbReference type="Proteomes" id="UP000541444"/>
    </source>
</evidence>
<evidence type="ECO:0000256" key="7">
    <source>
        <dbReference type="ARBA" id="ARBA00023121"/>
    </source>
</evidence>
<dbReference type="InterPro" id="IPR001199">
    <property type="entry name" value="Cyt_B5-like_heme/steroid-bd"/>
</dbReference>
<comment type="subcellular location">
    <subcellularLocation>
        <location evidence="1">Endoplasmic reticulum</location>
    </subcellularLocation>
</comment>
<evidence type="ECO:0000256" key="3">
    <source>
        <dbReference type="ARBA" id="ARBA00022665"/>
    </source>
</evidence>
<name>A0A7J7LI89_9MAGN</name>
<dbReference type="PANTHER" id="PTHR10281">
    <property type="entry name" value="MEMBRANE-ASSOCIATED PROGESTERONE RECEPTOR COMPONENT-RELATED"/>
    <property type="match status" value="1"/>
</dbReference>
<dbReference type="EMBL" id="JACGCM010002260">
    <property type="protein sequence ID" value="KAF6142391.1"/>
    <property type="molecule type" value="Genomic_DNA"/>
</dbReference>
<keyword evidence="6" id="KW-0408">Iron</keyword>
<evidence type="ECO:0000256" key="2">
    <source>
        <dbReference type="ARBA" id="ARBA00022617"/>
    </source>
</evidence>
<dbReference type="Proteomes" id="UP000541444">
    <property type="component" value="Unassembled WGS sequence"/>
</dbReference>
<keyword evidence="12" id="KW-1185">Reference proteome</keyword>
<dbReference type="SUPFAM" id="SSF55856">
    <property type="entry name" value="Cytochrome b5-like heme/steroid binding domain"/>
    <property type="match status" value="1"/>
</dbReference>